<comment type="similarity">
    <text evidence="2">Belongs to the peptidase T1A family.</text>
</comment>
<dbReference type="GO" id="GO:0051603">
    <property type="term" value="P:proteolysis involved in protein catabolic process"/>
    <property type="evidence" value="ECO:0007669"/>
    <property type="project" value="InterPro"/>
</dbReference>
<protein>
    <submittedName>
        <fullName evidence="3">Proteasome subunit alpha type-4</fullName>
        <ecNumber evidence="3">3.4.25.1</ecNumber>
    </submittedName>
</protein>
<reference evidence="3" key="1">
    <citation type="submission" date="2022-07" db="EMBL/GenBank/DDBJ databases">
        <title>Phylogenomic reconstructions and comparative analyses of Kickxellomycotina fungi.</title>
        <authorList>
            <person name="Reynolds N.K."/>
            <person name="Stajich J.E."/>
            <person name="Barry K."/>
            <person name="Grigoriev I.V."/>
            <person name="Crous P."/>
            <person name="Smith M.E."/>
        </authorList>
    </citation>
    <scope>NUCLEOTIDE SEQUENCE</scope>
    <source>
        <strain evidence="3">NBRC 100468</strain>
    </source>
</reference>
<dbReference type="Proteomes" id="UP001150538">
    <property type="component" value="Unassembled WGS sequence"/>
</dbReference>
<dbReference type="Gene3D" id="3.60.20.10">
    <property type="entry name" value="Glutamine Phosphoribosylpyrophosphate, subunit 1, domain 1"/>
    <property type="match status" value="1"/>
</dbReference>
<dbReference type="PROSITE" id="PS51475">
    <property type="entry name" value="PROTEASOME_ALPHA_2"/>
    <property type="match status" value="1"/>
</dbReference>
<proteinExistence type="inferred from homology"/>
<dbReference type="PANTHER" id="PTHR11599">
    <property type="entry name" value="PROTEASOME SUBUNIT ALPHA/BETA"/>
    <property type="match status" value="1"/>
</dbReference>
<keyword evidence="4" id="KW-1185">Reference proteome</keyword>
<dbReference type="EC" id="3.4.25.1" evidence="3"/>
<dbReference type="SUPFAM" id="SSF56235">
    <property type="entry name" value="N-terminal nucleophile aminohydrolases (Ntn hydrolases)"/>
    <property type="match status" value="1"/>
</dbReference>
<keyword evidence="1 2" id="KW-0647">Proteasome</keyword>
<sequence length="245" mass="27449">MSRRVRQVENAIEAVNHGSLVLGLKCSDGALLFAEREDQSKLLEQQQEKIYKIDKHIMTGVVGVNSDSNTLVTRSRHQAQGHLKTFNSPIETEKLVNYVAHFKHLYTQYGGMRPYGVSMLIVGYDEATSEFQLFRTDPAGNYDAWRATCIGKSEQVKIGRDILKTSLADGATLDLDQGIRAALKVLSKIKESNIDCADKIELATLKVVNGEPTIKIYTIPEIKEKLVENKDLFKKDDDSSDEDDE</sequence>
<dbReference type="EMBL" id="JANBPU010000040">
    <property type="protein sequence ID" value="KAJ1918658.1"/>
    <property type="molecule type" value="Genomic_DNA"/>
</dbReference>
<evidence type="ECO:0000256" key="2">
    <source>
        <dbReference type="PROSITE-ProRule" id="PRU00808"/>
    </source>
</evidence>
<dbReference type="Pfam" id="PF00227">
    <property type="entry name" value="Proteasome"/>
    <property type="match status" value="1"/>
</dbReference>
<name>A0A9W8DP27_9FUNG</name>
<dbReference type="InterPro" id="IPR029055">
    <property type="entry name" value="Ntn_hydrolases_N"/>
</dbReference>
<dbReference type="GO" id="GO:0019773">
    <property type="term" value="C:proteasome core complex, alpha-subunit complex"/>
    <property type="evidence" value="ECO:0007669"/>
    <property type="project" value="UniProtKB-UniRule"/>
</dbReference>
<dbReference type="InterPro" id="IPR050115">
    <property type="entry name" value="Proteasome_alpha"/>
</dbReference>
<dbReference type="AlphaFoldDB" id="A0A9W8DP27"/>
<dbReference type="GO" id="GO:0016787">
    <property type="term" value="F:hydrolase activity"/>
    <property type="evidence" value="ECO:0007669"/>
    <property type="project" value="UniProtKB-KW"/>
</dbReference>
<dbReference type="InterPro" id="IPR001353">
    <property type="entry name" value="Proteasome_sua/b"/>
</dbReference>
<gene>
    <name evidence="3" type="primary">PSMA4</name>
    <name evidence="3" type="ORF">H4219_002461</name>
</gene>
<dbReference type="OrthoDB" id="431557at2759"/>
<keyword evidence="3" id="KW-0378">Hydrolase</keyword>
<evidence type="ECO:0000313" key="4">
    <source>
        <dbReference type="Proteomes" id="UP001150538"/>
    </source>
</evidence>
<organism evidence="3 4">
    <name type="scientific">Mycoemilia scoparia</name>
    <dbReference type="NCBI Taxonomy" id="417184"/>
    <lineage>
        <taxon>Eukaryota</taxon>
        <taxon>Fungi</taxon>
        <taxon>Fungi incertae sedis</taxon>
        <taxon>Zoopagomycota</taxon>
        <taxon>Kickxellomycotina</taxon>
        <taxon>Kickxellomycetes</taxon>
        <taxon>Kickxellales</taxon>
        <taxon>Kickxellaceae</taxon>
        <taxon>Mycoemilia</taxon>
    </lineage>
</organism>
<evidence type="ECO:0000256" key="1">
    <source>
        <dbReference type="ARBA" id="ARBA00022942"/>
    </source>
</evidence>
<comment type="caution">
    <text evidence="3">The sequence shown here is derived from an EMBL/GenBank/DDBJ whole genome shotgun (WGS) entry which is preliminary data.</text>
</comment>
<accession>A0A9W8DP27</accession>
<evidence type="ECO:0000313" key="3">
    <source>
        <dbReference type="EMBL" id="KAJ1918658.1"/>
    </source>
</evidence>
<dbReference type="InterPro" id="IPR023332">
    <property type="entry name" value="Proteasome_alpha-type"/>
</dbReference>